<evidence type="ECO:0008006" key="3">
    <source>
        <dbReference type="Google" id="ProtNLM"/>
    </source>
</evidence>
<reference evidence="2" key="1">
    <citation type="journal article" date="2015" name="Nature">
        <title>Complex archaea that bridge the gap between prokaryotes and eukaryotes.</title>
        <authorList>
            <person name="Spang A."/>
            <person name="Saw J.H."/>
            <person name="Jorgensen S.L."/>
            <person name="Zaremba-Niedzwiedzka K."/>
            <person name="Martijn J."/>
            <person name="Lind A.E."/>
            <person name="van Eijk R."/>
            <person name="Schleper C."/>
            <person name="Guy L."/>
            <person name="Ettema T.J."/>
        </authorList>
    </citation>
    <scope>NUCLEOTIDE SEQUENCE</scope>
</reference>
<evidence type="ECO:0000313" key="2">
    <source>
        <dbReference type="EMBL" id="KKN87651.1"/>
    </source>
</evidence>
<accession>A0A0F9WNC8</accession>
<feature type="coiled-coil region" evidence="1">
    <location>
        <begin position="332"/>
        <end position="359"/>
    </location>
</feature>
<protein>
    <recommendedName>
        <fullName evidence="3">PPM-type phosphatase domain-containing protein</fullName>
    </recommendedName>
</protein>
<dbReference type="AlphaFoldDB" id="A0A0F9WNC8"/>
<comment type="caution">
    <text evidence="2">The sequence shown here is derived from an EMBL/GenBank/DDBJ whole genome shotgun (WGS) entry which is preliminary data.</text>
</comment>
<sequence length="662" mass="76888">MQVFEFHFNPKAKEDVIYDSFVFEPENIWERKMGKLYMVGTLSNVLPQNTRFLEQLSAQIKKEYYRVTERSPELSLGECLKEANEFLAEETKKGNVSWLGNLDFAVLSLKDNTINFTTTGDISLFILREGQITDINQTLRLQEIEPYPLKIFSNTVSGKISSDDRIVILTKKVSDFFAAENLLEDIAKLEKIGEKELKKIFQKKEFISSEISGICFLVDLVGEETAKERVTLEKKILPFSIWQISNFFSKEKIRKLLLKLKPSQIQVKIPQELKFQLPVFSLFKLPVLNLLTRLPKVSISQASKRNSLLILILIFVLTVGGFLANLERKGEIEKIQLILVEVEEKIQSAQEALISENREKANTLYQQAWDIILPLDKTDSPVENKVFQLKNLIESQLIPLNKLEIIDNPEIIFDFGTVNFTPQKMVGFKEKLYLFNPYLADIYRLEPKEKGVDAIQVEDKFNLAAALEKKGMLLFFSRPNKLFSFEENQFRRAFFLKDPYPDYQFNDFAIFQLNLYFLDNKKGEILKYSFNENRIEFQGSLWLSLATKKPIDAKSMAIDGSIWILTKGYEIEKYTKGFFEEKLEFNFFPYIEKPTKIFTADNLPYLYILEPAEKRIIITTKEGEILQQFQSDQFNNLKDFSVSEDGKTIYLLNGIKVYKVGF</sequence>
<organism evidence="2">
    <name type="scientific">marine sediment metagenome</name>
    <dbReference type="NCBI Taxonomy" id="412755"/>
    <lineage>
        <taxon>unclassified sequences</taxon>
        <taxon>metagenomes</taxon>
        <taxon>ecological metagenomes</taxon>
    </lineage>
</organism>
<evidence type="ECO:0000256" key="1">
    <source>
        <dbReference type="SAM" id="Coils"/>
    </source>
</evidence>
<gene>
    <name evidence="2" type="ORF">LCGC14_0257000</name>
</gene>
<proteinExistence type="predicted"/>
<keyword evidence="1" id="KW-0175">Coiled coil</keyword>
<dbReference type="EMBL" id="LAZR01000136">
    <property type="protein sequence ID" value="KKN87651.1"/>
    <property type="molecule type" value="Genomic_DNA"/>
</dbReference>
<name>A0A0F9WNC8_9ZZZZ</name>